<dbReference type="NCBIfam" id="TIGR00916">
    <property type="entry name" value="2A0604s01"/>
    <property type="match status" value="1"/>
</dbReference>
<feature type="transmembrane region" description="Helical" evidence="9">
    <location>
        <begin position="622"/>
        <end position="644"/>
    </location>
</feature>
<feature type="transmembrane region" description="Helical" evidence="9">
    <location>
        <begin position="314"/>
        <end position="338"/>
    </location>
</feature>
<dbReference type="NCBIfam" id="TIGR01129">
    <property type="entry name" value="secD"/>
    <property type="match status" value="1"/>
</dbReference>
<dbReference type="PANTHER" id="PTHR30081:SF1">
    <property type="entry name" value="PROTEIN TRANSLOCASE SUBUNIT SECD"/>
    <property type="match status" value="1"/>
</dbReference>
<comment type="subunit">
    <text evidence="10">Forms a complex with SecD. Part of the essential Sec protein translocation apparatus which comprises SecA, SecYEG and auxiliary proteins SecDF. Other proteins may also be involved.</text>
</comment>
<feature type="transmembrane region" description="Helical" evidence="9">
    <location>
        <begin position="700"/>
        <end position="724"/>
    </location>
</feature>
<reference evidence="14 15" key="1">
    <citation type="submission" date="2020-08" db="EMBL/GenBank/DDBJ databases">
        <title>Genome public.</title>
        <authorList>
            <person name="Liu C."/>
            <person name="Sun Q."/>
        </authorList>
    </citation>
    <scope>NUCLEOTIDE SEQUENCE [LARGE SCALE GENOMIC DNA]</scope>
    <source>
        <strain evidence="14 15">NSJ-37</strain>
    </source>
</reference>
<dbReference type="Pfam" id="PF22599">
    <property type="entry name" value="SecDF_P1_head"/>
    <property type="match status" value="1"/>
</dbReference>
<dbReference type="InterPro" id="IPR022645">
    <property type="entry name" value="SecD/SecF_bac"/>
</dbReference>
<dbReference type="Gene3D" id="1.20.1640.10">
    <property type="entry name" value="Multidrug efflux transporter AcrB transmembrane domain"/>
    <property type="match status" value="2"/>
</dbReference>
<dbReference type="Gene3D" id="3.30.1360.200">
    <property type="match status" value="1"/>
</dbReference>
<sequence>MKNKRKGLLTIIVIIAAIAFCGYTTLVGLGAAHKGSAQNIRLGLDLAGGVSITYEAVKDNPTDTEMKDTIQKMQQRAEVYSTESSVVQQGDKRIEVDIPGVADAEEVLKSLGKEGSLDFVAEDDVTVKKDGTVTYDKSKVICSGSEVKNAEANTIQNETTKNKENVVDITFNKKGTKKFGAATQAAAPSKKRIYIIYDGKELSSPAVQSEILNGKAQISGSFKTFADAEELAAGIRIGALPLELKEAQSQVVGAQLGLDAIKTSLMAGAIGFGLVVLFMVVFYRLPGLAASIALLFYLVLMLVVLNGLNVTLTLPGVAGIILNIGMAVDANVIIFTRIKEELAKGKSVQTSIKLGFDKALSAIVDGNITTLIAAFVLYLKGSGTIKGFATTLAIGIILSMFTALVITKLLLQAMYVLGIDDVKYFGVEGARKRIPFVANRMKFFVISGVLILACVVMLVVNKTGRIGYILNYGLDFLGGTTYNVTFDSGEKIDDDLKKQVESIFSKTSGSNDVIISDVAGSNTLSVKTVELSDDQRAELTNQLVDKFKVQEKNIQYDSISAAVSDEMKTNAIVSVIIAAICMLIYIWFRFKDVIFASSAVLALLHDCAIVLLVYAASKISVGNTFIACMLTIVGYSINATIVIFDRIRENLNGRKDSSVLDQIVDDSITQTLTRSINTSITTFIMVFMLAILGVDSVKDFAIPLMAGIICGAYSSVCITGTLWYTMKRKLGKKNA</sequence>
<evidence type="ECO:0000259" key="13">
    <source>
        <dbReference type="Pfam" id="PF22599"/>
    </source>
</evidence>
<evidence type="ECO:0000256" key="7">
    <source>
        <dbReference type="ARBA" id="ARBA00023010"/>
    </source>
</evidence>
<dbReference type="InterPro" id="IPR048634">
    <property type="entry name" value="SecD_SecF_C"/>
</dbReference>
<dbReference type="InterPro" id="IPR022813">
    <property type="entry name" value="SecD/SecF_arch_bac"/>
</dbReference>
<dbReference type="InterPro" id="IPR055344">
    <property type="entry name" value="SecD_SecF_C_bact"/>
</dbReference>
<dbReference type="EMBL" id="JACRSX010000002">
    <property type="protein sequence ID" value="MBC8561453.1"/>
    <property type="molecule type" value="Genomic_DNA"/>
</dbReference>
<comment type="caution">
    <text evidence="14">The sequence shown here is derived from an EMBL/GenBank/DDBJ whole genome shotgun (WGS) entry which is preliminary data.</text>
</comment>
<dbReference type="HAMAP" id="MF_01464_B">
    <property type="entry name" value="SecF_B"/>
    <property type="match status" value="1"/>
</dbReference>
<evidence type="ECO:0000259" key="12">
    <source>
        <dbReference type="Pfam" id="PF21760"/>
    </source>
</evidence>
<comment type="function">
    <text evidence="9">Part of the Sec protein translocase complex. Interacts with the SecYEG preprotein conducting channel. SecDF uses the proton motive force (PMF) to complete protein translocation after the ATP-dependent function of SecA.</text>
</comment>
<keyword evidence="15" id="KW-1185">Reference proteome</keyword>
<dbReference type="Gene3D" id="3.30.70.3400">
    <property type="match status" value="1"/>
</dbReference>
<dbReference type="PRINTS" id="PR01755">
    <property type="entry name" value="SECFTRNLCASE"/>
</dbReference>
<feature type="domain" description="Protein export membrane protein SecD/SecF C-terminal" evidence="11">
    <location>
        <begin position="245"/>
        <end position="414"/>
    </location>
</feature>
<keyword evidence="8 9" id="KW-0472">Membrane</keyword>
<feature type="transmembrane region" description="Helical" evidence="9">
    <location>
        <begin position="571"/>
        <end position="588"/>
    </location>
</feature>
<feature type="transmembrane region" description="Helical" evidence="9">
    <location>
        <begin position="7"/>
        <end position="32"/>
    </location>
</feature>
<evidence type="ECO:0000256" key="8">
    <source>
        <dbReference type="ARBA" id="ARBA00023136"/>
    </source>
</evidence>
<evidence type="ECO:0000259" key="11">
    <source>
        <dbReference type="Pfam" id="PF02355"/>
    </source>
</evidence>
<comment type="subcellular location">
    <subcellularLocation>
        <location evidence="1 9">Cell membrane</location>
        <topology evidence="1 9">Multi-pass membrane protein</topology>
    </subcellularLocation>
</comment>
<accession>A0ABR7MYK0</accession>
<keyword evidence="2 9" id="KW-0813">Transport</keyword>
<evidence type="ECO:0000256" key="3">
    <source>
        <dbReference type="ARBA" id="ARBA00022475"/>
    </source>
</evidence>
<evidence type="ECO:0000256" key="4">
    <source>
        <dbReference type="ARBA" id="ARBA00022692"/>
    </source>
</evidence>
<dbReference type="Pfam" id="PF02355">
    <property type="entry name" value="SecD_SecF_C"/>
    <property type="match status" value="2"/>
</dbReference>
<keyword evidence="7 9" id="KW-0811">Translocation</keyword>
<dbReference type="NCBIfam" id="TIGR00966">
    <property type="entry name" value="transloc_SecF"/>
    <property type="match status" value="1"/>
</dbReference>
<feature type="domain" description="Protein translocase subunit SecDF P1" evidence="12">
    <location>
        <begin position="82"/>
        <end position="123"/>
    </location>
</feature>
<keyword evidence="5 9" id="KW-0653">Protein transport</keyword>
<feature type="transmembrane region" description="Helical" evidence="9">
    <location>
        <begin position="265"/>
        <end position="283"/>
    </location>
</feature>
<keyword evidence="3 9" id="KW-1003">Cell membrane</keyword>
<dbReference type="Proteomes" id="UP000606193">
    <property type="component" value="Unassembled WGS sequence"/>
</dbReference>
<gene>
    <name evidence="9 14" type="primary">secD</name>
    <name evidence="10" type="synonym">secF</name>
    <name evidence="14" type="ORF">H8704_02195</name>
</gene>
<dbReference type="InterPro" id="IPR054384">
    <property type="entry name" value="SecDF_P1_head"/>
</dbReference>
<evidence type="ECO:0000256" key="9">
    <source>
        <dbReference type="HAMAP-Rule" id="MF_01463"/>
    </source>
</evidence>
<dbReference type="Pfam" id="PF07549">
    <property type="entry name" value="Sec_GG"/>
    <property type="match status" value="2"/>
</dbReference>
<feature type="transmembrane region" description="Helical" evidence="9">
    <location>
        <begin position="359"/>
        <end position="379"/>
    </location>
</feature>
<organism evidence="14 15">
    <name type="scientific">Jutongia huaianensis</name>
    <dbReference type="NCBI Taxonomy" id="2763668"/>
    <lineage>
        <taxon>Bacteria</taxon>
        <taxon>Bacillati</taxon>
        <taxon>Bacillota</taxon>
        <taxon>Clostridia</taxon>
        <taxon>Lachnospirales</taxon>
        <taxon>Lachnospiraceae</taxon>
        <taxon>Jutongia</taxon>
    </lineage>
</organism>
<keyword evidence="4 9" id="KW-0812">Transmembrane</keyword>
<feature type="transmembrane region" description="Helical" evidence="9">
    <location>
        <begin position="595"/>
        <end position="616"/>
    </location>
</feature>
<evidence type="ECO:0000256" key="2">
    <source>
        <dbReference type="ARBA" id="ARBA00022448"/>
    </source>
</evidence>
<protein>
    <recommendedName>
        <fullName evidence="9 10">Multifunctional fusion protein</fullName>
    </recommendedName>
    <domain>
        <recommendedName>
            <fullName evidence="9">Protein translocase subunit SecD</fullName>
        </recommendedName>
    </domain>
    <domain>
        <recommendedName>
            <fullName evidence="10">Protein-export membrane protein SecF</fullName>
        </recommendedName>
    </domain>
</protein>
<feature type="transmembrane region" description="Helical" evidence="9">
    <location>
        <begin position="676"/>
        <end position="694"/>
    </location>
</feature>
<proteinExistence type="inferred from homology"/>
<dbReference type="RefSeq" id="WP_249297124.1">
    <property type="nucleotide sequence ID" value="NZ_JACRSX010000002.1"/>
</dbReference>
<feature type="domain" description="SecDF P1 head subdomain" evidence="13">
    <location>
        <begin position="131"/>
        <end position="241"/>
    </location>
</feature>
<dbReference type="InterPro" id="IPR022646">
    <property type="entry name" value="SecD/SecF_CS"/>
</dbReference>
<evidence type="ECO:0000313" key="15">
    <source>
        <dbReference type="Proteomes" id="UP000606193"/>
    </source>
</evidence>
<dbReference type="SUPFAM" id="SSF82866">
    <property type="entry name" value="Multidrug efflux transporter AcrB transmembrane domain"/>
    <property type="match status" value="2"/>
</dbReference>
<evidence type="ECO:0000256" key="10">
    <source>
        <dbReference type="HAMAP-Rule" id="MF_01464"/>
    </source>
</evidence>
<keyword evidence="6 9" id="KW-1133">Transmembrane helix</keyword>
<comment type="subunit">
    <text evidence="9">Forms a complex with SecF. Part of the essential Sec protein translocation apparatus which comprises SecA, SecYEG and auxiliary proteins SecDF. Other proteins may also be involved.</text>
</comment>
<comment type="similarity">
    <text evidence="10">Belongs to the SecD/SecF family. SecF subfamily.</text>
</comment>
<evidence type="ECO:0000313" key="14">
    <source>
        <dbReference type="EMBL" id="MBC8561453.1"/>
    </source>
</evidence>
<dbReference type="Pfam" id="PF21760">
    <property type="entry name" value="SecD_1st"/>
    <property type="match status" value="1"/>
</dbReference>
<feature type="transmembrane region" description="Helical" evidence="9">
    <location>
        <begin position="441"/>
        <end position="460"/>
    </location>
</feature>
<dbReference type="InterPro" id="IPR048631">
    <property type="entry name" value="SecD_1st"/>
</dbReference>
<dbReference type="InterPro" id="IPR005791">
    <property type="entry name" value="SecD"/>
</dbReference>
<name>A0ABR7MYK0_9FIRM</name>
<feature type="domain" description="Protein export membrane protein SecD/SecF C-terminal" evidence="11">
    <location>
        <begin position="544"/>
        <end position="728"/>
    </location>
</feature>
<feature type="transmembrane region" description="Helical" evidence="9">
    <location>
        <begin position="288"/>
        <end position="308"/>
    </location>
</feature>
<dbReference type="HAMAP" id="MF_01463_B">
    <property type="entry name" value="SecD_B"/>
    <property type="match status" value="1"/>
</dbReference>
<dbReference type="InterPro" id="IPR005665">
    <property type="entry name" value="SecF_bac"/>
</dbReference>
<feature type="transmembrane region" description="Helical" evidence="9">
    <location>
        <begin position="385"/>
        <end position="406"/>
    </location>
</feature>
<evidence type="ECO:0000256" key="5">
    <source>
        <dbReference type="ARBA" id="ARBA00022927"/>
    </source>
</evidence>
<evidence type="ECO:0000256" key="6">
    <source>
        <dbReference type="ARBA" id="ARBA00022989"/>
    </source>
</evidence>
<comment type="caution">
    <text evidence="9">Lacks conserved residue(s) required for the propagation of feature annotation.</text>
</comment>
<dbReference type="PANTHER" id="PTHR30081">
    <property type="entry name" value="PROTEIN-EXPORT MEMBRANE PROTEIN SEC"/>
    <property type="match status" value="1"/>
</dbReference>
<evidence type="ECO:0000256" key="1">
    <source>
        <dbReference type="ARBA" id="ARBA00004651"/>
    </source>
</evidence>
<comment type="similarity">
    <text evidence="9">Belongs to the SecD/SecF family. SecD subfamily.</text>
</comment>